<proteinExistence type="predicted"/>
<dbReference type="Proteomes" id="UP000239863">
    <property type="component" value="Unassembled WGS sequence"/>
</dbReference>
<feature type="transmembrane region" description="Helical" evidence="1">
    <location>
        <begin position="128"/>
        <end position="153"/>
    </location>
</feature>
<dbReference type="RefSeq" id="WP_104410784.1">
    <property type="nucleotide sequence ID" value="NZ_PTIS01000025.1"/>
</dbReference>
<dbReference type="AlphaFoldDB" id="A0A2S6FUP9"/>
<feature type="transmembrane region" description="Helical" evidence="1">
    <location>
        <begin position="97"/>
        <end position="122"/>
    </location>
</feature>
<gene>
    <name evidence="2" type="ORF">BD821_12525</name>
</gene>
<comment type="caution">
    <text evidence="2">The sequence shown here is derived from an EMBL/GenBank/DDBJ whole genome shotgun (WGS) entry which is preliminary data.</text>
</comment>
<protein>
    <recommendedName>
        <fullName evidence="4">ABC-2 family transporter</fullName>
    </recommendedName>
</protein>
<evidence type="ECO:0000313" key="2">
    <source>
        <dbReference type="EMBL" id="PPK43928.1"/>
    </source>
</evidence>
<feature type="transmembrane region" description="Helical" evidence="1">
    <location>
        <begin position="211"/>
        <end position="231"/>
    </location>
</feature>
<evidence type="ECO:0000313" key="3">
    <source>
        <dbReference type="Proteomes" id="UP000239863"/>
    </source>
</evidence>
<sequence length="343" mass="40072">MRKIKALIRYNFLNLHRIFIIIIMMILFLFGIQQQLWASRISGAFHLNLITFLKTSWLPINLIYIPILIINEIISSSDQEIFHVLNISKKERFLGKFFTSAVINLAIIIVNVLILVGVAIIAKAPLKYSLYLISMFLLNIFTGLFCCSAIGLLIGETMSKFRYRILSYVLIILFFLGTNNFFKEPNILTPIMKFDPLSSTFELFSLDKLTLYHFMLWNLIGLLAMYLIYNIKDLQFLKFRNKIILCFLIVAIFSCLFVGSKYNPDRYFILKDNINENYEKESNLSEGFTIESYNMKLKLKDRIFNDCNMDIIINNKNLNKLNLSLYHSLKVSSINVNEKEVEF</sequence>
<dbReference type="EMBL" id="PTIS01000025">
    <property type="protein sequence ID" value="PPK43928.1"/>
    <property type="molecule type" value="Genomic_DNA"/>
</dbReference>
<keyword evidence="1" id="KW-1133">Transmembrane helix</keyword>
<evidence type="ECO:0000256" key="1">
    <source>
        <dbReference type="SAM" id="Phobius"/>
    </source>
</evidence>
<keyword evidence="1" id="KW-0472">Membrane</keyword>
<feature type="transmembrane region" description="Helical" evidence="1">
    <location>
        <begin position="165"/>
        <end position="182"/>
    </location>
</feature>
<evidence type="ECO:0008006" key="4">
    <source>
        <dbReference type="Google" id="ProtNLM"/>
    </source>
</evidence>
<organism evidence="2 3">
    <name type="scientific">Clostridium algidicarnis DSM 15099</name>
    <dbReference type="NCBI Taxonomy" id="1121295"/>
    <lineage>
        <taxon>Bacteria</taxon>
        <taxon>Bacillati</taxon>
        <taxon>Bacillota</taxon>
        <taxon>Clostridia</taxon>
        <taxon>Eubacteriales</taxon>
        <taxon>Clostridiaceae</taxon>
        <taxon>Clostridium</taxon>
    </lineage>
</organism>
<feature type="transmembrane region" description="Helical" evidence="1">
    <location>
        <begin position="243"/>
        <end position="262"/>
    </location>
</feature>
<feature type="non-terminal residue" evidence="2">
    <location>
        <position position="343"/>
    </location>
</feature>
<feature type="transmembrane region" description="Helical" evidence="1">
    <location>
        <begin position="57"/>
        <end position="76"/>
    </location>
</feature>
<dbReference type="OrthoDB" id="1875420at2"/>
<accession>A0A2S6FUP9</accession>
<feature type="transmembrane region" description="Helical" evidence="1">
    <location>
        <begin position="12"/>
        <end position="37"/>
    </location>
</feature>
<name>A0A2S6FUP9_9CLOT</name>
<reference evidence="2 3" key="1">
    <citation type="submission" date="2018-02" db="EMBL/GenBank/DDBJ databases">
        <title>Genomic Encyclopedia of Archaeal and Bacterial Type Strains, Phase II (KMG-II): from individual species to whole genera.</title>
        <authorList>
            <person name="Goeker M."/>
        </authorList>
    </citation>
    <scope>NUCLEOTIDE SEQUENCE [LARGE SCALE GENOMIC DNA]</scope>
    <source>
        <strain evidence="2 3">DSM 15099</strain>
    </source>
</reference>
<keyword evidence="1" id="KW-0812">Transmembrane</keyword>